<dbReference type="RefSeq" id="WP_012924447.1">
    <property type="nucleotide sequence ID" value="NC_013729.1"/>
</dbReference>
<protein>
    <recommendedName>
        <fullName evidence="2">DUF1023 domain-containing protein</fullName>
    </recommendedName>
</protein>
<feature type="region of interest" description="Disordered" evidence="1">
    <location>
        <begin position="338"/>
        <end position="374"/>
    </location>
</feature>
<feature type="compositionally biased region" description="Basic and acidic residues" evidence="1">
    <location>
        <begin position="357"/>
        <end position="374"/>
    </location>
</feature>
<dbReference type="AlphaFoldDB" id="D2Q2J9"/>
<dbReference type="InterPro" id="IPR010427">
    <property type="entry name" value="DUF1023"/>
</dbReference>
<dbReference type="KEGG" id="kfl:Kfla_6906"/>
<reference evidence="3 4" key="2">
    <citation type="journal article" date="2010" name="Stand. Genomic Sci.">
        <title>Complete genome sequence of Kribbella flavida type strain (IFO 14399).</title>
        <authorList>
            <person name="Pukall R."/>
            <person name="Lapidus A."/>
            <person name="Glavina Del Rio T."/>
            <person name="Copeland A."/>
            <person name="Tice H."/>
            <person name="Cheng J.-F."/>
            <person name="Lucas S."/>
            <person name="Chen F."/>
            <person name="Nolan M."/>
            <person name="LaButti K."/>
            <person name="Pati A."/>
            <person name="Ivanova N."/>
            <person name="Mavrommatis K."/>
            <person name="Mikhailova N."/>
            <person name="Pitluck S."/>
            <person name="Bruce D."/>
            <person name="Goodwin L."/>
            <person name="Land M."/>
            <person name="Hauser L."/>
            <person name="Chang Y.-J."/>
            <person name="Jeffries C.D."/>
            <person name="Chen A."/>
            <person name="Palaniappan K."/>
            <person name="Chain P."/>
            <person name="Rohde M."/>
            <person name="Goeker M."/>
            <person name="Bristow J."/>
            <person name="Eisen J.A."/>
            <person name="Markowitz V."/>
            <person name="Hugenholtz P."/>
            <person name="Kyrpides N.C."/>
            <person name="Klenk H.-P."/>
            <person name="Brettin T."/>
        </authorList>
    </citation>
    <scope>NUCLEOTIDE SEQUENCE [LARGE SCALE GENOMIC DNA]</scope>
    <source>
        <strain evidence="4">DSM 17836 / JCM 10339 / NBRC 14399</strain>
    </source>
</reference>
<proteinExistence type="predicted"/>
<dbReference type="OrthoDB" id="3259161at2"/>
<dbReference type="eggNOG" id="COG1075">
    <property type="taxonomic scope" value="Bacteria"/>
</dbReference>
<reference evidence="4" key="1">
    <citation type="submission" date="2009-09" db="EMBL/GenBank/DDBJ databases">
        <title>The complete genome of Kribbella flavida DSM 17836.</title>
        <authorList>
            <consortium name="US DOE Joint Genome Institute (JGI-PGF)"/>
            <person name="Lucas S."/>
            <person name="Copeland A."/>
            <person name="Lapidus A."/>
            <person name="Glavina del Rio T."/>
            <person name="Dalin E."/>
            <person name="Tice H."/>
            <person name="Bruce D."/>
            <person name="Goodwin L."/>
            <person name="Pitluck S."/>
            <person name="Kyrpides N."/>
            <person name="Mavromatis K."/>
            <person name="Ivanova N."/>
            <person name="Saunders E."/>
            <person name="Brettin T."/>
            <person name="Detter J.C."/>
            <person name="Han C."/>
            <person name="Larimer F."/>
            <person name="Land M."/>
            <person name="Hauser L."/>
            <person name="Markowitz V."/>
            <person name="Cheng J.-F."/>
            <person name="Hugenholtz P."/>
            <person name="Woyke T."/>
            <person name="Wu D."/>
            <person name="Pukall R."/>
            <person name="Klenk H.-P."/>
            <person name="Eisen J.A."/>
        </authorList>
    </citation>
    <scope>NUCLEOTIDE SEQUENCE [LARGE SCALE GENOMIC DNA]</scope>
    <source>
        <strain evidence="4">DSM 17836 / JCM 10339 / NBRC 14399</strain>
    </source>
</reference>
<evidence type="ECO:0000259" key="2">
    <source>
        <dbReference type="Pfam" id="PF06259"/>
    </source>
</evidence>
<evidence type="ECO:0000313" key="4">
    <source>
        <dbReference type="Proteomes" id="UP000007967"/>
    </source>
</evidence>
<dbReference type="HOGENOM" id="CLU_739235_0_0_11"/>
<evidence type="ECO:0000313" key="3">
    <source>
        <dbReference type="EMBL" id="ADB35895.1"/>
    </source>
</evidence>
<dbReference type="Gene3D" id="3.40.50.1820">
    <property type="entry name" value="alpha/beta hydrolase"/>
    <property type="match status" value="1"/>
</dbReference>
<dbReference type="ESTHER" id="krifd-d2q2j9">
    <property type="family name" value="Duf_1023"/>
</dbReference>
<accession>D2Q2J9</accession>
<dbReference type="STRING" id="479435.Kfla_6906"/>
<gene>
    <name evidence="3" type="ordered locus">Kfla_6906</name>
</gene>
<dbReference type="Pfam" id="PF06259">
    <property type="entry name" value="Abhydrolase_8"/>
    <property type="match status" value="1"/>
</dbReference>
<dbReference type="InterPro" id="IPR029058">
    <property type="entry name" value="AB_hydrolase_fold"/>
</dbReference>
<feature type="domain" description="DUF1023" evidence="2">
    <location>
        <begin position="75"/>
        <end position="237"/>
    </location>
</feature>
<dbReference type="SUPFAM" id="SSF53474">
    <property type="entry name" value="alpha/beta-Hydrolases"/>
    <property type="match status" value="1"/>
</dbReference>
<dbReference type="Proteomes" id="UP000007967">
    <property type="component" value="Chromosome"/>
</dbReference>
<name>D2Q2J9_KRIFD</name>
<evidence type="ECO:0000256" key="1">
    <source>
        <dbReference type="SAM" id="MobiDB-lite"/>
    </source>
</evidence>
<dbReference type="EMBL" id="CP001736">
    <property type="protein sequence ID" value="ADB35895.1"/>
    <property type="molecule type" value="Genomic_DNA"/>
</dbReference>
<sequence length="374" mass="39385">MTTDELAKRFQANHLRLVAARDRLHGLVEAGTATPAERKRLDTVQELLTPVTSTELDSTGKLVQVSRARQFLHVDPDGQGRAVEVLGELDAAGNVAVLVPGMGNSLDTFRDQSDRGNLIQQEAGPGTAVVVWLDYPSPPDIPAAISPAPAQEAGPQLAKFLAEVDGIKPVTAKLTVIGHSYGSVVTGYALRAGARADRVVLTGSPGAGRGVDAAAELVPPGTSLYVERAPGDVVSYTQWHGPDPANYSDAVRMATNAPGADPVRGHDEYYRTNTESLRNIGRVIRGDLSRITTTATSAAAETRVLPWLSWSEPVRIAAQAVSKVYDGMTALTKATRHAVRSAGGGAGGRAGGTAATTEKRRSTDRPRRPGGPDR</sequence>
<organism evidence="3 4">
    <name type="scientific">Kribbella flavida (strain DSM 17836 / JCM 10339 / NBRC 14399)</name>
    <dbReference type="NCBI Taxonomy" id="479435"/>
    <lineage>
        <taxon>Bacteria</taxon>
        <taxon>Bacillati</taxon>
        <taxon>Actinomycetota</taxon>
        <taxon>Actinomycetes</taxon>
        <taxon>Propionibacteriales</taxon>
        <taxon>Kribbellaceae</taxon>
        <taxon>Kribbella</taxon>
    </lineage>
</organism>
<keyword evidence="4" id="KW-1185">Reference proteome</keyword>
<feature type="compositionally biased region" description="Gly residues" evidence="1">
    <location>
        <begin position="342"/>
        <end position="351"/>
    </location>
</feature>